<evidence type="ECO:0000313" key="2">
    <source>
        <dbReference type="Proteomes" id="UP000267017"/>
    </source>
</evidence>
<gene>
    <name evidence="1" type="ORF">EHV15_34660</name>
</gene>
<dbReference type="Proteomes" id="UP000267017">
    <property type="component" value="Unassembled WGS sequence"/>
</dbReference>
<proteinExistence type="predicted"/>
<keyword evidence="2" id="KW-1185">Reference proteome</keyword>
<dbReference type="EMBL" id="RRCN01000002">
    <property type="protein sequence ID" value="RRJ54740.1"/>
    <property type="molecule type" value="Genomic_DNA"/>
</dbReference>
<evidence type="ECO:0000313" key="1">
    <source>
        <dbReference type="EMBL" id="RRJ54740.1"/>
    </source>
</evidence>
<dbReference type="OrthoDB" id="2659941at2"/>
<dbReference type="AlphaFoldDB" id="A0A3P3T9S1"/>
<organism evidence="1 2">
    <name type="scientific">Paenibacillus oralis</name>
    <dbReference type="NCBI Taxonomy" id="2490856"/>
    <lineage>
        <taxon>Bacteria</taxon>
        <taxon>Bacillati</taxon>
        <taxon>Bacillota</taxon>
        <taxon>Bacilli</taxon>
        <taxon>Bacillales</taxon>
        <taxon>Paenibacillaceae</taxon>
        <taxon>Paenibacillus</taxon>
    </lineage>
</organism>
<comment type="caution">
    <text evidence="1">The sequence shown here is derived from an EMBL/GenBank/DDBJ whole genome shotgun (WGS) entry which is preliminary data.</text>
</comment>
<accession>A0A3P3T9S1</accession>
<sequence length="70" mass="8153">MNSFTRTITPNGFTEKLVYEGKVYEKRYVKDKSGWTGLNKAWDLENLPDDLIWALKGNEELEIMEALARD</sequence>
<reference evidence="1 2" key="1">
    <citation type="submission" date="2018-11" db="EMBL/GenBank/DDBJ databases">
        <title>Genome sequencing of Paenibacillus sp. KCOM 3021 (= ChDC PVNT-B20).</title>
        <authorList>
            <person name="Kook J.-K."/>
            <person name="Park S.-N."/>
            <person name="Lim Y.K."/>
        </authorList>
    </citation>
    <scope>NUCLEOTIDE SEQUENCE [LARGE SCALE GENOMIC DNA]</scope>
    <source>
        <strain evidence="1 2">KCOM 3021</strain>
    </source>
</reference>
<dbReference type="RefSeq" id="WP_128635826.1">
    <property type="nucleotide sequence ID" value="NZ_RRCN01000002.1"/>
</dbReference>
<protein>
    <submittedName>
        <fullName evidence="1">Uncharacterized protein</fullName>
    </submittedName>
</protein>
<name>A0A3P3T9S1_9BACL</name>